<dbReference type="GO" id="GO:0042273">
    <property type="term" value="P:ribosomal large subunit biogenesis"/>
    <property type="evidence" value="ECO:0007669"/>
    <property type="project" value="InterPro"/>
</dbReference>
<dbReference type="InterPro" id="IPR037379">
    <property type="entry name" value="WDR74/Nsa1"/>
</dbReference>
<comment type="caution">
    <text evidence="2">The sequence shown here is derived from an EMBL/GenBank/DDBJ whole genome shotgun (WGS) entry which is preliminary data.</text>
</comment>
<dbReference type="PANTHER" id="PTHR16038:SF4">
    <property type="entry name" value="WD REPEAT-CONTAINING PROTEIN 74"/>
    <property type="match status" value="1"/>
</dbReference>
<dbReference type="EMBL" id="PDCK01000027">
    <property type="protein sequence ID" value="PRQ60875.1"/>
    <property type="molecule type" value="Genomic_DNA"/>
</dbReference>
<dbReference type="PANTHER" id="PTHR16038">
    <property type="entry name" value="NOP SEVEN ASSOCIATED PROTEIN 1"/>
    <property type="match status" value="1"/>
</dbReference>
<dbReference type="AlphaFoldDB" id="A0A2P6SQC3"/>
<evidence type="ECO:0000313" key="2">
    <source>
        <dbReference type="EMBL" id="PRQ60875.1"/>
    </source>
</evidence>
<dbReference type="InterPro" id="IPR036322">
    <property type="entry name" value="WD40_repeat_dom_sf"/>
</dbReference>
<proteinExistence type="predicted"/>
<dbReference type="Proteomes" id="UP000238479">
    <property type="component" value="Chromosome 3"/>
</dbReference>
<dbReference type="Gramene" id="PRQ41990">
    <property type="protein sequence ID" value="PRQ41990"/>
    <property type="gene ID" value="RchiOBHm_Chr3g0452771"/>
</dbReference>
<evidence type="ECO:0000313" key="3">
    <source>
        <dbReference type="Proteomes" id="UP000238479"/>
    </source>
</evidence>
<dbReference type="STRING" id="74649.A0A2P6SQC3"/>
<organism evidence="2 3">
    <name type="scientific">Rosa chinensis</name>
    <name type="common">China rose</name>
    <dbReference type="NCBI Taxonomy" id="74649"/>
    <lineage>
        <taxon>Eukaryota</taxon>
        <taxon>Viridiplantae</taxon>
        <taxon>Streptophyta</taxon>
        <taxon>Embryophyta</taxon>
        <taxon>Tracheophyta</taxon>
        <taxon>Spermatophyta</taxon>
        <taxon>Magnoliopsida</taxon>
        <taxon>eudicotyledons</taxon>
        <taxon>Gunneridae</taxon>
        <taxon>Pentapetalae</taxon>
        <taxon>rosids</taxon>
        <taxon>fabids</taxon>
        <taxon>Rosales</taxon>
        <taxon>Rosaceae</taxon>
        <taxon>Rosoideae</taxon>
        <taxon>Rosoideae incertae sedis</taxon>
        <taxon>Rosa</taxon>
    </lineage>
</organism>
<gene>
    <name evidence="2" type="ORF">RchiOBHm_Chr0c30g0501231</name>
    <name evidence="1" type="ORF">RchiOBHm_Chr3g0452771</name>
</gene>
<evidence type="ECO:0000313" key="1">
    <source>
        <dbReference type="EMBL" id="PRQ41990.1"/>
    </source>
</evidence>
<dbReference type="Gene3D" id="2.130.10.10">
    <property type="entry name" value="YVTN repeat-like/Quinoprotein amine dehydrogenase"/>
    <property type="match status" value="2"/>
</dbReference>
<dbReference type="Gramene" id="PRQ60875">
    <property type="protein sequence ID" value="PRQ60875"/>
    <property type="gene ID" value="RchiOBHm_Chr0c30g0501231"/>
</dbReference>
<dbReference type="EMBL" id="PDCK01000041">
    <property type="protein sequence ID" value="PRQ41990.1"/>
    <property type="molecule type" value="Genomic_DNA"/>
</dbReference>
<name>A0A2P6SQC3_ROSCH</name>
<dbReference type="InterPro" id="IPR015943">
    <property type="entry name" value="WD40/YVTN_repeat-like_dom_sf"/>
</dbReference>
<keyword evidence="3" id="KW-1185">Reference proteome</keyword>
<protein>
    <submittedName>
        <fullName evidence="2">Putative transcription factor WD40-like family</fullName>
    </submittedName>
</protein>
<dbReference type="GO" id="GO:0030687">
    <property type="term" value="C:preribosome, large subunit precursor"/>
    <property type="evidence" value="ECO:0007669"/>
    <property type="project" value="TreeGrafter"/>
</dbReference>
<reference evidence="2 3" key="1">
    <citation type="journal article" date="2018" name="Nat. Genet.">
        <title>The Rosa genome provides new insights in the design of modern roses.</title>
        <authorList>
            <person name="Bendahmane M."/>
        </authorList>
    </citation>
    <scope>NUCLEOTIDE SEQUENCE [LARGE SCALE GENOMIC DNA]</scope>
    <source>
        <strain evidence="3">cv. Old Blush</strain>
    </source>
</reference>
<dbReference type="InterPro" id="IPR001680">
    <property type="entry name" value="WD40_rpt"/>
</dbReference>
<dbReference type="GO" id="GO:0005730">
    <property type="term" value="C:nucleolus"/>
    <property type="evidence" value="ECO:0007669"/>
    <property type="project" value="InterPro"/>
</dbReference>
<dbReference type="SUPFAM" id="SSF50978">
    <property type="entry name" value="WD40 repeat-like"/>
    <property type="match status" value="1"/>
</dbReference>
<accession>A0A2P6SQC3</accession>
<dbReference type="OrthoDB" id="18388at2759"/>
<sequence>MADLEMSRARYPWRVLAFDANGVIQVLEHSGGAFEEHVVQTWDKSDSRSLGVVAASLNDRSLAVGRRNGTVEVRDRLSGEIGPTIPPLTNESDPFVGLHLFTKQQPGSFGSLLSCTVQGNARIISFEVDNSSRTLLQWKVRENILCCKVDGSERVCLFGGKNEMNIWDLEYNVKSWPTKEHPIQNGKLWWTSATFLTRDNPHTFVVGTNNNQVHIYDARKKVDELSPCKIYDIESSCIKRLPNRDTAIQAIAEGEDGYTVYAGNDCGNLVSLDTRTGRVLGCFRGIDTLSIKSLAKHHELPVIASCGDDSCLSIWDTKRQKLQCRILVRPTIRVTNVIVDPNFFEKDGGKKGKSHKRFRSDAS</sequence>
<dbReference type="SMART" id="SM00320">
    <property type="entry name" value="WD40"/>
    <property type="match status" value="4"/>
</dbReference>